<evidence type="ECO:0000313" key="1">
    <source>
        <dbReference type="EMBL" id="OIW34288.1"/>
    </source>
</evidence>
<dbReference type="InParanoid" id="A0A1J7JW51"/>
<protein>
    <submittedName>
        <fullName evidence="1">Uncharacterized protein</fullName>
    </submittedName>
</protein>
<dbReference type="OrthoDB" id="5254107at2759"/>
<organism evidence="1 2">
    <name type="scientific">Coniochaeta ligniaria NRRL 30616</name>
    <dbReference type="NCBI Taxonomy" id="1408157"/>
    <lineage>
        <taxon>Eukaryota</taxon>
        <taxon>Fungi</taxon>
        <taxon>Dikarya</taxon>
        <taxon>Ascomycota</taxon>
        <taxon>Pezizomycotina</taxon>
        <taxon>Sordariomycetes</taxon>
        <taxon>Sordariomycetidae</taxon>
        <taxon>Coniochaetales</taxon>
        <taxon>Coniochaetaceae</taxon>
        <taxon>Coniochaeta</taxon>
    </lineage>
</organism>
<keyword evidence="2" id="KW-1185">Reference proteome</keyword>
<name>A0A1J7JW51_9PEZI</name>
<accession>A0A1J7JW51</accession>
<dbReference type="AlphaFoldDB" id="A0A1J7JW51"/>
<gene>
    <name evidence="1" type="ORF">CONLIGDRAFT_675284</name>
</gene>
<proteinExistence type="predicted"/>
<dbReference type="EMBL" id="KV875093">
    <property type="protein sequence ID" value="OIW34288.1"/>
    <property type="molecule type" value="Genomic_DNA"/>
</dbReference>
<reference evidence="1 2" key="1">
    <citation type="submission" date="2016-10" db="EMBL/GenBank/DDBJ databases">
        <title>Draft genome sequence of Coniochaeta ligniaria NRRL30616, a lignocellulolytic fungus for bioabatement of inhibitors in plant biomass hydrolysates.</title>
        <authorList>
            <consortium name="DOE Joint Genome Institute"/>
            <person name="Jimenez D.J."/>
            <person name="Hector R.E."/>
            <person name="Riley R."/>
            <person name="Sun H."/>
            <person name="Grigoriev I.V."/>
            <person name="Van Elsas J.D."/>
            <person name="Nichols N.N."/>
        </authorList>
    </citation>
    <scope>NUCLEOTIDE SEQUENCE [LARGE SCALE GENOMIC DNA]</scope>
    <source>
        <strain evidence="1 2">NRRL 30616</strain>
    </source>
</reference>
<evidence type="ECO:0000313" key="2">
    <source>
        <dbReference type="Proteomes" id="UP000182658"/>
    </source>
</evidence>
<sequence>MSTTKQKTTKVQSLGSLLPKAGFEYDRDHLPFTASQYSGYVVFAMKEAKLCRTALMPTFMDEFLGDMFQTMFHVAHTIKGNGIDKFWNLVCSTVRWTRESELINAEIVEELAAYMMEARQRFKNSGTVVDPRFFGMAARMIDNYFGRLAQEGLHEYIPIVIEDDEGDYDEVDEPELDEEDVARWQNVSLLDLAANLEYAGQYDKFFGNGPYVPKWDEPIDLVTFPPGYKEKQAPQKRRDDHLMDIDPPTESFTMAMKKLRLGDDRDESLSHTTTTSTEQHKLCTKHKSQGRLEGDAAELVAEMNRLGLGPRTG</sequence>
<dbReference type="Proteomes" id="UP000182658">
    <property type="component" value="Unassembled WGS sequence"/>
</dbReference>